<evidence type="ECO:0000313" key="1">
    <source>
        <dbReference type="Proteomes" id="UP000887565"/>
    </source>
</evidence>
<evidence type="ECO:0000313" key="2">
    <source>
        <dbReference type="WBParaSite" id="nRc.2.0.1.t43492-RA"/>
    </source>
</evidence>
<reference evidence="2" key="1">
    <citation type="submission" date="2022-11" db="UniProtKB">
        <authorList>
            <consortium name="WormBaseParasite"/>
        </authorList>
    </citation>
    <scope>IDENTIFICATION</scope>
</reference>
<dbReference type="Proteomes" id="UP000887565">
    <property type="component" value="Unplaced"/>
</dbReference>
<accession>A0A915KX15</accession>
<dbReference type="AlphaFoldDB" id="A0A915KX15"/>
<name>A0A915KX15_ROMCU</name>
<organism evidence="1 2">
    <name type="scientific">Romanomermis culicivorax</name>
    <name type="common">Nematode worm</name>
    <dbReference type="NCBI Taxonomy" id="13658"/>
    <lineage>
        <taxon>Eukaryota</taxon>
        <taxon>Metazoa</taxon>
        <taxon>Ecdysozoa</taxon>
        <taxon>Nematoda</taxon>
        <taxon>Enoplea</taxon>
        <taxon>Dorylaimia</taxon>
        <taxon>Mermithida</taxon>
        <taxon>Mermithoidea</taxon>
        <taxon>Mermithidae</taxon>
        <taxon>Romanomermis</taxon>
    </lineage>
</organism>
<dbReference type="WBParaSite" id="nRc.2.0.1.t43492-RA">
    <property type="protein sequence ID" value="nRc.2.0.1.t43492-RA"/>
    <property type="gene ID" value="nRc.2.0.1.g43492"/>
</dbReference>
<keyword evidence="1" id="KW-1185">Reference proteome</keyword>
<protein>
    <submittedName>
        <fullName evidence="2">Uncharacterized protein</fullName>
    </submittedName>
</protein>
<proteinExistence type="predicted"/>
<sequence length="67" mass="7773">MYDGLLLHSPILPQNLHNGWLSWQSEMKRPILEKCVKFFALNTATHQNWVRKIHFPSSPKSSKVNDG</sequence>